<dbReference type="Pfam" id="PF12852">
    <property type="entry name" value="Cupin_6"/>
    <property type="match status" value="1"/>
</dbReference>
<keyword evidence="2" id="KW-0238">DNA-binding</keyword>
<dbReference type="Proteomes" id="UP000609531">
    <property type="component" value="Unassembled WGS sequence"/>
</dbReference>
<keyword evidence="1" id="KW-0805">Transcription regulation</keyword>
<comment type="caution">
    <text evidence="5">The sequence shown here is derived from an EMBL/GenBank/DDBJ whole genome shotgun (WGS) entry which is preliminary data.</text>
</comment>
<dbReference type="InterPro" id="IPR018062">
    <property type="entry name" value="HTH_AraC-typ_CS"/>
</dbReference>
<protein>
    <submittedName>
        <fullName evidence="5">AraC family transcriptional regulator</fullName>
    </submittedName>
</protein>
<dbReference type="InterPro" id="IPR032783">
    <property type="entry name" value="AraC_lig"/>
</dbReference>
<dbReference type="GO" id="GO:0043565">
    <property type="term" value="F:sequence-specific DNA binding"/>
    <property type="evidence" value="ECO:0007669"/>
    <property type="project" value="InterPro"/>
</dbReference>
<organism evidence="5 6">
    <name type="scientific">Acuticoccus mangrovi</name>
    <dbReference type="NCBI Taxonomy" id="2796142"/>
    <lineage>
        <taxon>Bacteria</taxon>
        <taxon>Pseudomonadati</taxon>
        <taxon>Pseudomonadota</taxon>
        <taxon>Alphaproteobacteria</taxon>
        <taxon>Hyphomicrobiales</taxon>
        <taxon>Amorphaceae</taxon>
        <taxon>Acuticoccus</taxon>
    </lineage>
</organism>
<sequence length="298" mass="32338">MSDPLAEIIALLHPRAPFSKMVEAAGAWRVRRAEVGQVYYCLLLAGRVRLDVNGKPPVELSEGDFVLVPATQNFAVSSVDPVAPPGFESRPLVRPDGTVRVGPEDAPVTVRQLVGYCSFGSPDAGLLVSLLPDMAVVRGERRLCDLVRLVREEARAERPARDVVLEHLLQVLLIEALRSSTQTSGTPGLLRGLADDRLSGPLRALHAAPDRAWSAADLAREAGLSRSAFFTRFNRVVGMAPMEYLQSWRMTLAKHLLRSGRHGIAEVAARTGYGSASAFSLAFSRRVGQPPARYARGD</sequence>
<evidence type="ECO:0000256" key="3">
    <source>
        <dbReference type="ARBA" id="ARBA00023163"/>
    </source>
</evidence>
<dbReference type="GO" id="GO:0003700">
    <property type="term" value="F:DNA-binding transcription factor activity"/>
    <property type="evidence" value="ECO:0007669"/>
    <property type="project" value="InterPro"/>
</dbReference>
<evidence type="ECO:0000313" key="5">
    <source>
        <dbReference type="EMBL" id="MBJ3777360.1"/>
    </source>
</evidence>
<dbReference type="EMBL" id="JAEKJA010000015">
    <property type="protein sequence ID" value="MBJ3777360.1"/>
    <property type="molecule type" value="Genomic_DNA"/>
</dbReference>
<dbReference type="SUPFAM" id="SSF46689">
    <property type="entry name" value="Homeodomain-like"/>
    <property type="match status" value="2"/>
</dbReference>
<dbReference type="InterPro" id="IPR014710">
    <property type="entry name" value="RmlC-like_jellyroll"/>
</dbReference>
<dbReference type="PROSITE" id="PS01124">
    <property type="entry name" value="HTH_ARAC_FAMILY_2"/>
    <property type="match status" value="1"/>
</dbReference>
<evidence type="ECO:0000259" key="4">
    <source>
        <dbReference type="PROSITE" id="PS01124"/>
    </source>
</evidence>
<dbReference type="PANTHER" id="PTHR46796">
    <property type="entry name" value="HTH-TYPE TRANSCRIPTIONAL ACTIVATOR RHAS-RELATED"/>
    <property type="match status" value="1"/>
</dbReference>
<proteinExistence type="predicted"/>
<evidence type="ECO:0000256" key="2">
    <source>
        <dbReference type="ARBA" id="ARBA00023125"/>
    </source>
</evidence>
<dbReference type="AlphaFoldDB" id="A0A934ISS5"/>
<keyword evidence="3" id="KW-0804">Transcription</keyword>
<reference evidence="5" key="1">
    <citation type="submission" date="2020-12" db="EMBL/GenBank/DDBJ databases">
        <title>Bacterial taxonomy.</title>
        <authorList>
            <person name="Pan X."/>
        </authorList>
    </citation>
    <scope>NUCLEOTIDE SEQUENCE</scope>
    <source>
        <strain evidence="5">B2012</strain>
    </source>
</reference>
<dbReference type="PROSITE" id="PS00041">
    <property type="entry name" value="HTH_ARAC_FAMILY_1"/>
    <property type="match status" value="1"/>
</dbReference>
<dbReference type="RefSeq" id="WP_198883268.1">
    <property type="nucleotide sequence ID" value="NZ_JAEKJA010000015.1"/>
</dbReference>
<dbReference type="InterPro" id="IPR009057">
    <property type="entry name" value="Homeodomain-like_sf"/>
</dbReference>
<dbReference type="InterPro" id="IPR050204">
    <property type="entry name" value="AraC_XylS_family_regulators"/>
</dbReference>
<keyword evidence="6" id="KW-1185">Reference proteome</keyword>
<gene>
    <name evidence="5" type="ORF">JCR33_16750</name>
</gene>
<accession>A0A934ISS5</accession>
<name>A0A934ISS5_9HYPH</name>
<dbReference type="InterPro" id="IPR018060">
    <property type="entry name" value="HTH_AraC"/>
</dbReference>
<evidence type="ECO:0000256" key="1">
    <source>
        <dbReference type="ARBA" id="ARBA00023015"/>
    </source>
</evidence>
<feature type="domain" description="HTH araC/xylS-type" evidence="4">
    <location>
        <begin position="199"/>
        <end position="297"/>
    </location>
</feature>
<dbReference type="PANTHER" id="PTHR46796:SF7">
    <property type="entry name" value="ARAC FAMILY TRANSCRIPTIONAL REGULATOR"/>
    <property type="match status" value="1"/>
</dbReference>
<dbReference type="Gene3D" id="2.60.120.10">
    <property type="entry name" value="Jelly Rolls"/>
    <property type="match status" value="1"/>
</dbReference>
<dbReference type="Gene3D" id="1.10.10.60">
    <property type="entry name" value="Homeodomain-like"/>
    <property type="match status" value="2"/>
</dbReference>
<dbReference type="SMART" id="SM00342">
    <property type="entry name" value="HTH_ARAC"/>
    <property type="match status" value="1"/>
</dbReference>
<dbReference type="Pfam" id="PF12833">
    <property type="entry name" value="HTH_18"/>
    <property type="match status" value="1"/>
</dbReference>
<evidence type="ECO:0000313" key="6">
    <source>
        <dbReference type="Proteomes" id="UP000609531"/>
    </source>
</evidence>